<protein>
    <recommendedName>
        <fullName evidence="4">Hemerythrin family protein</fullName>
    </recommendedName>
</protein>
<sequence length="77" mass="8276">MQTNKRLLQKISSFCSICCFIIAAVACGFLVINSADATEIFKATVGATTFFFFMVGIVLHAIGATDIPDLKIRKDGA</sequence>
<gene>
    <name evidence="2" type="ORF">RI844_14245</name>
</gene>
<evidence type="ECO:0000256" key="1">
    <source>
        <dbReference type="SAM" id="Phobius"/>
    </source>
</evidence>
<feature type="transmembrane region" description="Helical" evidence="1">
    <location>
        <begin position="12"/>
        <end position="32"/>
    </location>
</feature>
<evidence type="ECO:0000313" key="2">
    <source>
        <dbReference type="EMBL" id="WOH36522.1"/>
    </source>
</evidence>
<keyword evidence="1" id="KW-1133">Transmembrane helix</keyword>
<keyword evidence="1" id="KW-0812">Transmembrane</keyword>
<dbReference type="RefSeq" id="WP_348395333.1">
    <property type="nucleotide sequence ID" value="NZ_CP136600.1"/>
</dbReference>
<reference evidence="2 3" key="1">
    <citation type="submission" date="2023-09" db="EMBL/GenBank/DDBJ databases">
        <authorList>
            <person name="Qi X."/>
        </authorList>
    </citation>
    <scope>NUCLEOTIDE SEQUENCE [LARGE SCALE GENOMIC DNA]</scope>
    <source>
        <strain evidence="2 3">S1-1</strain>
    </source>
</reference>
<evidence type="ECO:0008006" key="4">
    <source>
        <dbReference type="Google" id="ProtNLM"/>
    </source>
</evidence>
<proteinExistence type="predicted"/>
<dbReference type="PROSITE" id="PS51257">
    <property type="entry name" value="PROKAR_LIPOPROTEIN"/>
    <property type="match status" value="1"/>
</dbReference>
<feature type="transmembrane region" description="Helical" evidence="1">
    <location>
        <begin position="44"/>
        <end position="64"/>
    </location>
</feature>
<dbReference type="Proteomes" id="UP001301442">
    <property type="component" value="Chromosome"/>
</dbReference>
<keyword evidence="3" id="KW-1185">Reference proteome</keyword>
<name>A0ABZ0GKW7_9GAMM</name>
<dbReference type="EMBL" id="CP136600">
    <property type="protein sequence ID" value="WOH36522.1"/>
    <property type="molecule type" value="Genomic_DNA"/>
</dbReference>
<evidence type="ECO:0000313" key="3">
    <source>
        <dbReference type="Proteomes" id="UP001301442"/>
    </source>
</evidence>
<accession>A0ABZ0GKW7</accession>
<keyword evidence="1" id="KW-0472">Membrane</keyword>
<organism evidence="2 3">
    <name type="scientific">Thalassotalea fonticola</name>
    <dbReference type="NCBI Taxonomy" id="3065649"/>
    <lineage>
        <taxon>Bacteria</taxon>
        <taxon>Pseudomonadati</taxon>
        <taxon>Pseudomonadota</taxon>
        <taxon>Gammaproteobacteria</taxon>
        <taxon>Alteromonadales</taxon>
        <taxon>Colwelliaceae</taxon>
        <taxon>Thalassotalea</taxon>
    </lineage>
</organism>